<protein>
    <submittedName>
        <fullName evidence="1">Uncharacterized protein</fullName>
    </submittedName>
</protein>
<sequence length="110" mass="12519">MVLSKPVTSDGDEDLDDFFIMFVAQRTALHAKQMEVLSVLQDIEVLEQERENAETPCRELVATAVRLCSRERHVRSHPWAPRSMKKRSRTLPILYSGKTFDSIGACSDIL</sequence>
<name>A0ACB8D4R4_DERSI</name>
<comment type="caution">
    <text evidence="1">The sequence shown here is derived from an EMBL/GenBank/DDBJ whole genome shotgun (WGS) entry which is preliminary data.</text>
</comment>
<gene>
    <name evidence="1" type="ORF">HPB49_010911</name>
</gene>
<organism evidence="1 2">
    <name type="scientific">Dermacentor silvarum</name>
    <name type="common">Tick</name>
    <dbReference type="NCBI Taxonomy" id="543639"/>
    <lineage>
        <taxon>Eukaryota</taxon>
        <taxon>Metazoa</taxon>
        <taxon>Ecdysozoa</taxon>
        <taxon>Arthropoda</taxon>
        <taxon>Chelicerata</taxon>
        <taxon>Arachnida</taxon>
        <taxon>Acari</taxon>
        <taxon>Parasitiformes</taxon>
        <taxon>Ixodida</taxon>
        <taxon>Ixodoidea</taxon>
        <taxon>Ixodidae</taxon>
        <taxon>Rhipicephalinae</taxon>
        <taxon>Dermacentor</taxon>
    </lineage>
</organism>
<evidence type="ECO:0000313" key="2">
    <source>
        <dbReference type="Proteomes" id="UP000821865"/>
    </source>
</evidence>
<proteinExistence type="predicted"/>
<dbReference type="EMBL" id="CM023472">
    <property type="protein sequence ID" value="KAH7959407.1"/>
    <property type="molecule type" value="Genomic_DNA"/>
</dbReference>
<accession>A0ACB8D4R4</accession>
<keyword evidence="2" id="KW-1185">Reference proteome</keyword>
<reference evidence="1" key="1">
    <citation type="submission" date="2020-05" db="EMBL/GenBank/DDBJ databases">
        <title>Large-scale comparative analyses of tick genomes elucidate their genetic diversity and vector capacities.</title>
        <authorList>
            <person name="Jia N."/>
            <person name="Wang J."/>
            <person name="Shi W."/>
            <person name="Du L."/>
            <person name="Sun Y."/>
            <person name="Zhan W."/>
            <person name="Jiang J."/>
            <person name="Wang Q."/>
            <person name="Zhang B."/>
            <person name="Ji P."/>
            <person name="Sakyi L.B."/>
            <person name="Cui X."/>
            <person name="Yuan T."/>
            <person name="Jiang B."/>
            <person name="Yang W."/>
            <person name="Lam T.T.-Y."/>
            <person name="Chang Q."/>
            <person name="Ding S."/>
            <person name="Wang X."/>
            <person name="Zhu J."/>
            <person name="Ruan X."/>
            <person name="Zhao L."/>
            <person name="Wei J."/>
            <person name="Que T."/>
            <person name="Du C."/>
            <person name="Cheng J."/>
            <person name="Dai P."/>
            <person name="Han X."/>
            <person name="Huang E."/>
            <person name="Gao Y."/>
            <person name="Liu J."/>
            <person name="Shao H."/>
            <person name="Ye R."/>
            <person name="Li L."/>
            <person name="Wei W."/>
            <person name="Wang X."/>
            <person name="Wang C."/>
            <person name="Yang T."/>
            <person name="Huo Q."/>
            <person name="Li W."/>
            <person name="Guo W."/>
            <person name="Chen H."/>
            <person name="Zhou L."/>
            <person name="Ni X."/>
            <person name="Tian J."/>
            <person name="Zhou Y."/>
            <person name="Sheng Y."/>
            <person name="Liu T."/>
            <person name="Pan Y."/>
            <person name="Xia L."/>
            <person name="Li J."/>
            <person name="Zhao F."/>
            <person name="Cao W."/>
        </authorList>
    </citation>
    <scope>NUCLEOTIDE SEQUENCE</scope>
    <source>
        <strain evidence="1">Dsil-2018</strain>
    </source>
</reference>
<dbReference type="Proteomes" id="UP000821865">
    <property type="component" value="Chromosome 3"/>
</dbReference>
<evidence type="ECO:0000313" key="1">
    <source>
        <dbReference type="EMBL" id="KAH7959407.1"/>
    </source>
</evidence>